<evidence type="ECO:0008006" key="4">
    <source>
        <dbReference type="Google" id="ProtNLM"/>
    </source>
</evidence>
<protein>
    <recommendedName>
        <fullName evidence="4">Ribbon-helix-helix protein, copG family</fullName>
    </recommendedName>
</protein>
<organism evidence="2 3">
    <name type="scientific">Microvirga lotononidis</name>
    <dbReference type="NCBI Taxonomy" id="864069"/>
    <lineage>
        <taxon>Bacteria</taxon>
        <taxon>Pseudomonadati</taxon>
        <taxon>Pseudomonadota</taxon>
        <taxon>Alphaproteobacteria</taxon>
        <taxon>Hyphomicrobiales</taxon>
        <taxon>Methylobacteriaceae</taxon>
        <taxon>Microvirga</taxon>
    </lineage>
</organism>
<dbReference type="STRING" id="864069.MicloDRAFT_00010950"/>
<sequence>MSRSPGKSRSTAGVKSTAKGKRPGRSPVNDVERERWGAMIRPDLLLGLRKLALDRGVSPYAVLDYAVEAVLRKATSAR</sequence>
<dbReference type="Proteomes" id="UP000003947">
    <property type="component" value="Unassembled WGS sequence"/>
</dbReference>
<feature type="compositionally biased region" description="Polar residues" evidence="1">
    <location>
        <begin position="1"/>
        <end position="14"/>
    </location>
</feature>
<dbReference type="EMBL" id="JH660639">
    <property type="protein sequence ID" value="EIM30290.1"/>
    <property type="molecule type" value="Genomic_DNA"/>
</dbReference>
<name>I4Z248_9HYPH</name>
<dbReference type="AlphaFoldDB" id="I4Z248"/>
<gene>
    <name evidence="2" type="ORF">MicloDRAFT_00010950</name>
</gene>
<feature type="region of interest" description="Disordered" evidence="1">
    <location>
        <begin position="1"/>
        <end position="32"/>
    </location>
</feature>
<dbReference type="HOGENOM" id="CLU_2618066_0_0_5"/>
<reference evidence="2 3" key="1">
    <citation type="submission" date="2012-02" db="EMBL/GenBank/DDBJ databases">
        <title>Improved High-Quality Draft sequence of Microvirga sp. WSM3557.</title>
        <authorList>
            <consortium name="US DOE Joint Genome Institute"/>
            <person name="Lucas S."/>
            <person name="Han J."/>
            <person name="Lapidus A."/>
            <person name="Cheng J.-F."/>
            <person name="Goodwin L."/>
            <person name="Pitluck S."/>
            <person name="Peters L."/>
            <person name="Zhang X."/>
            <person name="Detter J.C."/>
            <person name="Han C."/>
            <person name="Tapia R."/>
            <person name="Land M."/>
            <person name="Hauser L."/>
            <person name="Kyrpides N."/>
            <person name="Ivanova N."/>
            <person name="Pagani I."/>
            <person name="Brau L."/>
            <person name="Yates R."/>
            <person name="O'Hara G."/>
            <person name="Rui T."/>
            <person name="Howieson J."/>
            <person name="Reeve W."/>
            <person name="Woyke T."/>
        </authorList>
    </citation>
    <scope>NUCLEOTIDE SEQUENCE [LARGE SCALE GENOMIC DNA]</scope>
    <source>
        <strain evidence="2 3">WSM3557</strain>
    </source>
</reference>
<dbReference type="PATRIC" id="fig|864069.3.peg.1217"/>
<evidence type="ECO:0000256" key="1">
    <source>
        <dbReference type="SAM" id="MobiDB-lite"/>
    </source>
</evidence>
<proteinExistence type="predicted"/>
<evidence type="ECO:0000313" key="2">
    <source>
        <dbReference type="EMBL" id="EIM30290.1"/>
    </source>
</evidence>
<evidence type="ECO:0000313" key="3">
    <source>
        <dbReference type="Proteomes" id="UP000003947"/>
    </source>
</evidence>
<accession>I4Z248</accession>
<keyword evidence="3" id="KW-1185">Reference proteome</keyword>